<feature type="domain" description="HMG" evidence="2">
    <location>
        <begin position="321"/>
        <end position="448"/>
    </location>
</feature>
<evidence type="ECO:0000313" key="4">
    <source>
        <dbReference type="Proteomes" id="UP000290288"/>
    </source>
</evidence>
<evidence type="ECO:0000313" key="3">
    <source>
        <dbReference type="EMBL" id="RXW12203.1"/>
    </source>
</evidence>
<name>A0A4Q2CZE2_9AGAR</name>
<dbReference type="OrthoDB" id="5598737at2759"/>
<gene>
    <name evidence="3" type="ORF">EST38_g13651</name>
</gene>
<evidence type="ECO:0000256" key="1">
    <source>
        <dbReference type="SAM" id="MobiDB-lite"/>
    </source>
</evidence>
<dbReference type="Pfam" id="PF18717">
    <property type="entry name" value="CxC4"/>
    <property type="match status" value="1"/>
</dbReference>
<feature type="non-terminal residue" evidence="3">
    <location>
        <position position="702"/>
    </location>
</feature>
<reference evidence="3 4" key="1">
    <citation type="submission" date="2019-01" db="EMBL/GenBank/DDBJ databases">
        <title>Draft genome sequence of Psathyrella aberdarensis IHI B618.</title>
        <authorList>
            <person name="Buettner E."/>
            <person name="Kellner H."/>
        </authorList>
    </citation>
    <scope>NUCLEOTIDE SEQUENCE [LARGE SCALE GENOMIC DNA]</scope>
    <source>
        <strain evidence="3 4">IHI B618</strain>
    </source>
</reference>
<protein>
    <recommendedName>
        <fullName evidence="2">HMG domain-containing protein</fullName>
    </recommendedName>
</protein>
<dbReference type="Proteomes" id="UP000290288">
    <property type="component" value="Unassembled WGS sequence"/>
</dbReference>
<feature type="region of interest" description="Disordered" evidence="1">
    <location>
        <begin position="1"/>
        <end position="67"/>
    </location>
</feature>
<organism evidence="3 4">
    <name type="scientific">Candolleomyces aberdarensis</name>
    <dbReference type="NCBI Taxonomy" id="2316362"/>
    <lineage>
        <taxon>Eukaryota</taxon>
        <taxon>Fungi</taxon>
        <taxon>Dikarya</taxon>
        <taxon>Basidiomycota</taxon>
        <taxon>Agaricomycotina</taxon>
        <taxon>Agaricomycetes</taxon>
        <taxon>Agaricomycetidae</taxon>
        <taxon>Agaricales</taxon>
        <taxon>Agaricineae</taxon>
        <taxon>Psathyrellaceae</taxon>
        <taxon>Candolleomyces</taxon>
    </lineage>
</organism>
<dbReference type="AlphaFoldDB" id="A0A4Q2CZE2"/>
<proteinExistence type="predicted"/>
<keyword evidence="4" id="KW-1185">Reference proteome</keyword>
<evidence type="ECO:0000259" key="2">
    <source>
        <dbReference type="Pfam" id="PF18717"/>
    </source>
</evidence>
<comment type="caution">
    <text evidence="3">The sequence shown here is derived from an EMBL/GenBank/DDBJ whole genome shotgun (WGS) entry which is preliminary data.</text>
</comment>
<sequence length="702" mass="77358">MPRKALERDDLDDSHEYPFALTEHSGDGDTWVSPTKAVKEYHKPLKRKRASSSSPTRSGGRRRAIGDSAVLPSLATNEVTVSHDVELAGPWDLPSMDLGPDSLIDPINSEGGGDDKLGSYLEAVETFGAGWYCISDSLFVVQGWDARRVKPTNNWYHLQHLEIEQEFFNLYDVESLLAMTASIDSPGDEKATIFYRQQLPNAPDFLTMFSVEGSSTSELKGRAIVSHIGVQPSSGSWKCSKHAEGTLCLHVRDAFEPFQAAIGDDGQELDPAIFCKTPALASIARTEAISHSSILPPISLALKDDPEVYPRPPPFRSPPGSTLALNRAGSCPCATGRTFYSPLRPTDSRSCRIFTLFTVYEGTIEVQPCPTCPVARRRLIGPDLVELGLFNFNNSIIVSHELLDEYTMAFVTSETPFNAFVATVTHRYAVSGAEFIGDDLFRSIWFAYATCLAMENDMQCSRCGRCPDTVIWDGITLAFGRKHLSATLVPPTQVSPKSLQRPNVKNHPRQQLLLDPALRKLIRQAVNPPKLPDAPAKDSSDRSASNAAQIEESRQSRLVVEHLARIDAVYEGLRKECEPLARLFLDTYGAAAFAEKKQAPTVTTRFFLQIAAEESILQMVNGTALANLEEFLGSPQVNHLTKILAIPGLYRMLKAQPSIDPFIPLLRWLSRRATVVLQELSVEHIPLSTGATPAVPDSDWKV</sequence>
<feature type="region of interest" description="Disordered" evidence="1">
    <location>
        <begin position="528"/>
        <end position="551"/>
    </location>
</feature>
<dbReference type="InterPro" id="IPR040648">
    <property type="entry name" value="HMGXB3_CxC4"/>
</dbReference>
<dbReference type="EMBL" id="SDEE01001356">
    <property type="protein sequence ID" value="RXW12203.1"/>
    <property type="molecule type" value="Genomic_DNA"/>
</dbReference>
<accession>A0A4Q2CZE2</accession>